<evidence type="ECO:0000313" key="12">
    <source>
        <dbReference type="EMBL" id="CAE55158.1"/>
    </source>
</evidence>
<comment type="function">
    <text evidence="1">Capsid protein self-assembles to form an icosahedral capsid with a T=3 symmetry, about 32-35 nm in diameter, and consisting of 180 capsid proteins.</text>
</comment>
<keyword evidence="6 12" id="KW-0167">Capsid protein</keyword>
<dbReference type="GO" id="GO:0039617">
    <property type="term" value="C:T=3 icosahedral viral capsid"/>
    <property type="evidence" value="ECO:0007669"/>
    <property type="project" value="UniProtKB-KW"/>
</dbReference>
<name>Q709N5_PENSV</name>
<dbReference type="OrthoDB" id="10131at10239"/>
<evidence type="ECO:0000256" key="8">
    <source>
        <dbReference type="ARBA" id="ARBA00023060"/>
    </source>
</evidence>
<protein>
    <recommendedName>
        <fullName evidence="5">Capsid protein</fullName>
    </recommendedName>
    <alternativeName>
        <fullName evidence="9">Coat protein</fullName>
    </alternativeName>
    <alternativeName>
        <fullName evidence="10">p41</fullName>
    </alternativeName>
</protein>
<evidence type="ECO:0000256" key="6">
    <source>
        <dbReference type="ARBA" id="ARBA00022561"/>
    </source>
</evidence>
<dbReference type="Proteomes" id="UP000202589">
    <property type="component" value="Segment"/>
</dbReference>
<evidence type="ECO:0000256" key="2">
    <source>
        <dbReference type="ARBA" id="ARBA00004328"/>
    </source>
</evidence>
<dbReference type="InterPro" id="IPR000937">
    <property type="entry name" value="Capsid_prot_S-dom_vir"/>
</dbReference>
<dbReference type="EMBL" id="AJ607402">
    <property type="protein sequence ID" value="CAE55158.1"/>
    <property type="molecule type" value="Genomic_RNA"/>
</dbReference>
<dbReference type="SUPFAM" id="SSF88633">
    <property type="entry name" value="Positive stranded ssRNA viruses"/>
    <property type="match status" value="1"/>
</dbReference>
<organismHost>
    <name type="scientific">Pelargonium zonale</name>
    <dbReference type="NCBI Taxonomy" id="4032"/>
</organismHost>
<gene>
    <name evidence="12" type="primary">cp</name>
</gene>
<evidence type="ECO:0000256" key="9">
    <source>
        <dbReference type="ARBA" id="ARBA00031336"/>
    </source>
</evidence>
<dbReference type="InterPro" id="IPR029053">
    <property type="entry name" value="Viral_coat"/>
</dbReference>
<comment type="similarity">
    <text evidence="3">Belongs to the icosahedral plant coat protein family.</text>
</comment>
<evidence type="ECO:0000313" key="13">
    <source>
        <dbReference type="Proteomes" id="UP000202589"/>
    </source>
</evidence>
<dbReference type="RefSeq" id="NP_945116.1">
    <property type="nucleotide sequence ID" value="NC_005285.1"/>
</dbReference>
<dbReference type="KEGG" id="vg:2658902"/>
<evidence type="ECO:0000256" key="3">
    <source>
        <dbReference type="ARBA" id="ARBA00007446"/>
    </source>
</evidence>
<reference evidence="12 13" key="1">
    <citation type="journal article" date="2004" name="Arch. Virol.">
        <title>Pelargonium necrotic spot virus: a new member of the genus Tombusvirus.</title>
        <authorList>
            <person name="Heinze C."/>
            <person name="Wobbe V."/>
            <person name="Lesemann D.E."/>
            <person name="Zhang D.Y."/>
            <person name="Willingmann P."/>
            <person name="Adam G."/>
        </authorList>
    </citation>
    <scope>NUCLEOTIDE SEQUENCE [LARGE SCALE GENOMIC DNA]</scope>
</reference>
<comment type="subunit">
    <text evidence="4">Homomultimer.</text>
</comment>
<sequence length="378" mass="40623">MALVRRNNNSNMVAVPAARATGAAIGSMMFSPTGAKLFWTGMDWVLDKTWQKIKNQFKSRKTDMILHPGAYPGAIAAPVAVTRVIRGSKPKFTRSKGAVTITHRELVGQYNNSAGLVVNGSVGGTIYKLNPSNALLFPWLQSIASNFDQYKFDNVKLTYIPMCATTETGRVALYFDKDSQDPVPADRMELANMFHLRETAPWAESNLNVPTDNVKRFTNDNTTTDLKLVDLGQIGIATFGGSGTNPVGDLFIHYTVTFFEPQPSAGIVETEQTGAGALDSGPDMVSVGGDAISTLIVFKTPGTFILTLDSVIPPWGLLVPTGVTVNSSTHAQATGFCQSIVNLTVSTPGGILQYNGTGFGNRTVNIVRAKVTNRVDII</sequence>
<evidence type="ECO:0000256" key="1">
    <source>
        <dbReference type="ARBA" id="ARBA00002495"/>
    </source>
</evidence>
<evidence type="ECO:0000256" key="5">
    <source>
        <dbReference type="ARBA" id="ARBA00018091"/>
    </source>
</evidence>
<keyword evidence="7" id="KW-0946">Virion</keyword>
<keyword evidence="8" id="KW-1142">T=3 icosahedral capsid protein</keyword>
<keyword evidence="13" id="KW-1185">Reference proteome</keyword>
<dbReference type="Pfam" id="PF00729">
    <property type="entry name" value="Viral_coat"/>
    <property type="match status" value="1"/>
</dbReference>
<evidence type="ECO:0000256" key="4">
    <source>
        <dbReference type="ARBA" id="ARBA00011553"/>
    </source>
</evidence>
<dbReference type="GO" id="GO:0005198">
    <property type="term" value="F:structural molecule activity"/>
    <property type="evidence" value="ECO:0007669"/>
    <property type="project" value="InterPro"/>
</dbReference>
<dbReference type="PROSITE" id="PS00555">
    <property type="entry name" value="ICOSAH_VIR_COAT_S"/>
    <property type="match status" value="1"/>
</dbReference>
<evidence type="ECO:0000256" key="7">
    <source>
        <dbReference type="ARBA" id="ARBA00022844"/>
    </source>
</evidence>
<comment type="subcellular location">
    <subcellularLocation>
        <location evidence="2">Virion</location>
    </subcellularLocation>
</comment>
<evidence type="ECO:0000259" key="11">
    <source>
        <dbReference type="Pfam" id="PF00729"/>
    </source>
</evidence>
<proteinExistence type="inferred from homology"/>
<dbReference type="GeneID" id="2658902"/>
<accession>Q709N5</accession>
<dbReference type="Gene3D" id="2.60.120.20">
    <property type="match status" value="1"/>
</dbReference>
<dbReference type="PRINTS" id="PR00233">
    <property type="entry name" value="ICOSAHEDRAL"/>
</dbReference>
<feature type="domain" description="Icosahedral viral capsid protein S" evidence="11">
    <location>
        <begin position="73"/>
        <end position="263"/>
    </location>
</feature>
<evidence type="ECO:0000256" key="10">
    <source>
        <dbReference type="ARBA" id="ARBA00031782"/>
    </source>
</evidence>
<organism evidence="12 13">
    <name type="scientific">Pelargonium necrotic spot virus</name>
    <name type="common">PeNSV</name>
    <dbReference type="NCBI Taxonomy" id="255587"/>
    <lineage>
        <taxon>Viruses</taxon>
        <taxon>Riboviria</taxon>
        <taxon>Orthornavirae</taxon>
        <taxon>Kitrinoviricota</taxon>
        <taxon>Tolucaviricetes</taxon>
        <taxon>Tolivirales</taxon>
        <taxon>Tombusviridae</taxon>
        <taxon>Procedovirinae</taxon>
        <taxon>Tombusvirus</taxon>
        <taxon>Tombusvirus necropelargonii</taxon>
    </lineage>
</organism>